<evidence type="ECO:0000256" key="2">
    <source>
        <dbReference type="ARBA" id="ARBA00022857"/>
    </source>
</evidence>
<dbReference type="EMBL" id="JQGA01001563">
    <property type="protein sequence ID" value="KGO64763.1"/>
    <property type="molecule type" value="Genomic_DNA"/>
</dbReference>
<sequence>MPLAIAGLGDLACYLVEEFTVNSHDVMALSRRLKPRFEGLLKVDQVVVDYLVESTVNAISDCEAMISTILDFSEGFVDIHVALTEECKQSRIYKRFIPSELGVRSKNRHLKDFGPTFPINVANQTRVIPSTRSESLIVTNAWDMAKSLVALLESAKWDKYTYSTGEKTCWADISRTFTEKHPAISVSHQDVAEIEQEAMSCFDAKVHFRKVQDLLDAVDKDDQITV</sequence>
<name>A0A0A2KCT6_PENIT</name>
<gene>
    <name evidence="4" type="ORF">PITC_073610</name>
</gene>
<dbReference type="PANTHER" id="PTHR47706:SF4">
    <property type="entry name" value="NMRA-LIKE DOMAIN-CONTAINING PROTEIN"/>
    <property type="match status" value="1"/>
</dbReference>
<evidence type="ECO:0000256" key="3">
    <source>
        <dbReference type="ARBA" id="ARBA00023002"/>
    </source>
</evidence>
<dbReference type="OrthoDB" id="419598at2759"/>
<evidence type="ECO:0000313" key="4">
    <source>
        <dbReference type="EMBL" id="KGO64763.1"/>
    </source>
</evidence>
<comment type="caution">
    <text evidence="4">The sequence shown here is derived from an EMBL/GenBank/DDBJ whole genome shotgun (WGS) entry which is preliminary data.</text>
</comment>
<comment type="similarity">
    <text evidence="1">Belongs to the NmrA-type oxidoreductase family. Isoflavone reductase subfamily.</text>
</comment>
<dbReference type="Gene3D" id="3.40.50.720">
    <property type="entry name" value="NAD(P)-binding Rossmann-like Domain"/>
    <property type="match status" value="1"/>
</dbReference>
<evidence type="ECO:0000313" key="5">
    <source>
        <dbReference type="Proteomes" id="UP000030104"/>
    </source>
</evidence>
<protein>
    <submittedName>
        <fullName evidence="4">Uncharacterized protein</fullName>
    </submittedName>
</protein>
<proteinExistence type="inferred from homology"/>
<dbReference type="GO" id="GO:0016491">
    <property type="term" value="F:oxidoreductase activity"/>
    <property type="evidence" value="ECO:0007669"/>
    <property type="project" value="UniProtKB-KW"/>
</dbReference>
<dbReference type="HOGENOM" id="CLU_044876_5_0_1"/>
<evidence type="ECO:0000256" key="1">
    <source>
        <dbReference type="ARBA" id="ARBA00005725"/>
    </source>
</evidence>
<dbReference type="AlphaFoldDB" id="A0A0A2KCT6"/>
<organism evidence="4 5">
    <name type="scientific">Penicillium italicum</name>
    <name type="common">Blue mold</name>
    <dbReference type="NCBI Taxonomy" id="40296"/>
    <lineage>
        <taxon>Eukaryota</taxon>
        <taxon>Fungi</taxon>
        <taxon>Dikarya</taxon>
        <taxon>Ascomycota</taxon>
        <taxon>Pezizomycotina</taxon>
        <taxon>Eurotiomycetes</taxon>
        <taxon>Eurotiomycetidae</taxon>
        <taxon>Eurotiales</taxon>
        <taxon>Aspergillaceae</taxon>
        <taxon>Penicillium</taxon>
    </lineage>
</organism>
<dbReference type="PANTHER" id="PTHR47706">
    <property type="entry name" value="NMRA-LIKE FAMILY PROTEIN"/>
    <property type="match status" value="1"/>
</dbReference>
<keyword evidence="5" id="KW-1185">Reference proteome</keyword>
<keyword evidence="2" id="KW-0521">NADP</keyword>
<keyword evidence="3" id="KW-0560">Oxidoreductase</keyword>
<reference evidence="4 5" key="1">
    <citation type="journal article" date="2015" name="Mol. Plant Microbe Interact.">
        <title>Genome, transcriptome, and functional analyses of Penicillium expansum provide new insights into secondary metabolism and pathogenicity.</title>
        <authorList>
            <person name="Ballester A.R."/>
            <person name="Marcet-Houben M."/>
            <person name="Levin E."/>
            <person name="Sela N."/>
            <person name="Selma-Lazaro C."/>
            <person name="Carmona L."/>
            <person name="Wisniewski M."/>
            <person name="Droby S."/>
            <person name="Gonzalez-Candelas L."/>
            <person name="Gabaldon T."/>
        </authorList>
    </citation>
    <scope>NUCLEOTIDE SEQUENCE [LARGE SCALE GENOMIC DNA]</scope>
    <source>
        <strain evidence="4 5">PHI-1</strain>
    </source>
</reference>
<accession>A0A0A2KCT6</accession>
<dbReference type="Proteomes" id="UP000030104">
    <property type="component" value="Unassembled WGS sequence"/>
</dbReference>
<dbReference type="PhylomeDB" id="A0A0A2KCT6"/>
<dbReference type="InterPro" id="IPR051609">
    <property type="entry name" value="NmrA/Isoflavone_reductase-like"/>
</dbReference>